<gene>
    <name evidence="1" type="ORF">METZ01_LOCUS261102</name>
</gene>
<reference evidence="1" key="1">
    <citation type="submission" date="2018-05" db="EMBL/GenBank/DDBJ databases">
        <authorList>
            <person name="Lanie J.A."/>
            <person name="Ng W.-L."/>
            <person name="Kazmierczak K.M."/>
            <person name="Andrzejewski T.M."/>
            <person name="Davidsen T.M."/>
            <person name="Wayne K.J."/>
            <person name="Tettelin H."/>
            <person name="Glass J.I."/>
            <person name="Rusch D."/>
            <person name="Podicherti R."/>
            <person name="Tsui H.-C.T."/>
            <person name="Winkler M.E."/>
        </authorList>
    </citation>
    <scope>NUCLEOTIDE SEQUENCE</scope>
</reference>
<organism evidence="1">
    <name type="scientific">marine metagenome</name>
    <dbReference type="NCBI Taxonomy" id="408172"/>
    <lineage>
        <taxon>unclassified sequences</taxon>
        <taxon>metagenomes</taxon>
        <taxon>ecological metagenomes</taxon>
    </lineage>
</organism>
<evidence type="ECO:0000313" key="1">
    <source>
        <dbReference type="EMBL" id="SVC08248.1"/>
    </source>
</evidence>
<feature type="non-terminal residue" evidence="1">
    <location>
        <position position="34"/>
    </location>
</feature>
<proteinExistence type="predicted"/>
<dbReference type="AlphaFoldDB" id="A0A382J8Z6"/>
<sequence>MLGCPGDAKSQNLGTDIFANHPSLALALDDDLFP</sequence>
<protein>
    <submittedName>
        <fullName evidence="1">Uncharacterized protein</fullName>
    </submittedName>
</protein>
<dbReference type="EMBL" id="UINC01072533">
    <property type="protein sequence ID" value="SVC08248.1"/>
    <property type="molecule type" value="Genomic_DNA"/>
</dbReference>
<feature type="non-terminal residue" evidence="1">
    <location>
        <position position="1"/>
    </location>
</feature>
<name>A0A382J8Z6_9ZZZZ</name>
<accession>A0A382J8Z6</accession>